<evidence type="ECO:0000313" key="2">
    <source>
        <dbReference type="Proteomes" id="UP001153069"/>
    </source>
</evidence>
<gene>
    <name evidence="1" type="ORF">SEMRO_32_G020870.1</name>
</gene>
<reference evidence="1" key="1">
    <citation type="submission" date="2020-06" db="EMBL/GenBank/DDBJ databases">
        <authorList>
            <consortium name="Plant Systems Biology data submission"/>
        </authorList>
    </citation>
    <scope>NUCLEOTIDE SEQUENCE</scope>
    <source>
        <strain evidence="1">D6</strain>
    </source>
</reference>
<protein>
    <submittedName>
        <fullName evidence="1">Uncharacterized protein</fullName>
    </submittedName>
</protein>
<dbReference type="EMBL" id="CAICTM010000032">
    <property type="protein sequence ID" value="CAB9498148.1"/>
    <property type="molecule type" value="Genomic_DNA"/>
</dbReference>
<keyword evidence="2" id="KW-1185">Reference proteome</keyword>
<organism evidence="1 2">
    <name type="scientific">Seminavis robusta</name>
    <dbReference type="NCBI Taxonomy" id="568900"/>
    <lineage>
        <taxon>Eukaryota</taxon>
        <taxon>Sar</taxon>
        <taxon>Stramenopiles</taxon>
        <taxon>Ochrophyta</taxon>
        <taxon>Bacillariophyta</taxon>
        <taxon>Bacillariophyceae</taxon>
        <taxon>Bacillariophycidae</taxon>
        <taxon>Naviculales</taxon>
        <taxon>Naviculaceae</taxon>
        <taxon>Seminavis</taxon>
    </lineage>
</organism>
<sequence>MSKELAREILQYVKLRDRPSRLELRIWGGTPMNRIMNITAPVEQGQLVYRLGHYQERRTHWGQSYANEVQCELKFSPEHLQGVIALIDGANYGVDDGRIQVVSVEQSIVLAQFRLPVGDDQRDTRLDIIKGALTTLMGE</sequence>
<evidence type="ECO:0000313" key="1">
    <source>
        <dbReference type="EMBL" id="CAB9498148.1"/>
    </source>
</evidence>
<dbReference type="Proteomes" id="UP001153069">
    <property type="component" value="Unassembled WGS sequence"/>
</dbReference>
<name>A0A9N8H5W7_9STRA</name>
<accession>A0A9N8H5W7</accession>
<dbReference type="AlphaFoldDB" id="A0A9N8H5W7"/>
<proteinExistence type="predicted"/>
<comment type="caution">
    <text evidence="1">The sequence shown here is derived from an EMBL/GenBank/DDBJ whole genome shotgun (WGS) entry which is preliminary data.</text>
</comment>